<reference evidence="3 4" key="1">
    <citation type="journal article" date="2017" name="Mol. Ecol.">
        <title>Comparative and population genomic landscape of Phellinus noxius: A hypervariable fungus causing root rot in trees.</title>
        <authorList>
            <person name="Chung C.L."/>
            <person name="Lee T.J."/>
            <person name="Akiba M."/>
            <person name="Lee H.H."/>
            <person name="Kuo T.H."/>
            <person name="Liu D."/>
            <person name="Ke H.M."/>
            <person name="Yokoi T."/>
            <person name="Roa M.B."/>
            <person name="Lu M.J."/>
            <person name="Chang Y.Y."/>
            <person name="Ann P.J."/>
            <person name="Tsai J.N."/>
            <person name="Chen C.Y."/>
            <person name="Tzean S.S."/>
            <person name="Ota Y."/>
            <person name="Hattori T."/>
            <person name="Sahashi N."/>
            <person name="Liou R.F."/>
            <person name="Kikuchi T."/>
            <person name="Tsai I.J."/>
        </authorList>
    </citation>
    <scope>NUCLEOTIDE SEQUENCE [LARGE SCALE GENOMIC DNA]</scope>
    <source>
        <strain evidence="3 4">FFPRI411160</strain>
    </source>
</reference>
<dbReference type="SUPFAM" id="SSF56815">
    <property type="entry name" value="Sec1/munc18-like (SM) proteins"/>
    <property type="match status" value="1"/>
</dbReference>
<dbReference type="GO" id="GO:0016192">
    <property type="term" value="P:vesicle-mediated transport"/>
    <property type="evidence" value="ECO:0007669"/>
    <property type="project" value="InterPro"/>
</dbReference>
<dbReference type="InterPro" id="IPR036045">
    <property type="entry name" value="Sec1-like_sf"/>
</dbReference>
<evidence type="ECO:0000256" key="2">
    <source>
        <dbReference type="SAM" id="MobiDB-lite"/>
    </source>
</evidence>
<dbReference type="Gene3D" id="1.25.40.60">
    <property type="match status" value="1"/>
</dbReference>
<dbReference type="PIRSF" id="PIRSF005715">
    <property type="entry name" value="VPS45_Sec1"/>
    <property type="match status" value="1"/>
</dbReference>
<protein>
    <submittedName>
        <fullName evidence="3">Sec1-like snare</fullName>
    </submittedName>
</protein>
<dbReference type="InterPro" id="IPR027482">
    <property type="entry name" value="Sec1-like_dom2"/>
</dbReference>
<dbReference type="OrthoDB" id="2228at2759"/>
<dbReference type="Proteomes" id="UP000217199">
    <property type="component" value="Unassembled WGS sequence"/>
</dbReference>
<dbReference type="Pfam" id="PF00995">
    <property type="entry name" value="Sec1"/>
    <property type="match status" value="1"/>
</dbReference>
<sequence>MSSLLAIVREKFLEAIRSVKPEPPMRWKALVVDEHSQRILYNVLKRNDILEENISTIFVNSDRLYEAQPDQEAMYLLMPTTRNVERIINEFSNGHRQFKRVHLFFVDALSEDLFTRLTQSPAIPYLTCVTELFLNFWPLEPQAFSIQAPQMFFSMFAPPKNQNMIQFARDRLMEDLRFTARHIANMCIILNEFPYIRYYQPTHHAPLGPLVPNASFLPPPPKEGTGRWRTNLARGAVAREYEHAENEYVSRSLACLVQQALEEHEKSNPEFPKKERGRGRATLIITDRSLDTVAPFLHEFTYQAMVNDLLPIQDGVRYLHVHQNASHKEERVDVMLNDDDPVWVDIRHMHMREAIGKLMSAFEKFLKEHTSFRGDGPASIKDMQDMIATLPQYQEQMSKFSLHLTMAQKCMDMFETHNLPALATLEQNCATGLTAEGKTPKTLVEEMVPILDSKDVANLNKLRIIALYIQYREGVPEEDRRRLCQHARLKMAEIDAINGLTHLGVRITRGPADKDIKRKVKSKISSEEEYDLSRYKPVLQTVVDDHISGKLDTSIFPYVKDSPLQNTSSSKPTTPIPQTTSLRSTRPTWHKAPKPGAGGSSPSTSSAPRDRLLVFVLGGMTYSEMRTCYARSEALNKDVYVGSTHVLTPEGFMDDLKVLELEGPEPVPPRAASAPVVDPRLGGGSGGRSGSGGGGGSGGGSPLLGVGAPKLGSSHSMSSVRTSDSGVTDPGKKKKLGFFRF</sequence>
<gene>
    <name evidence="3" type="ORF">PNOK_0514500</name>
</gene>
<dbReference type="InterPro" id="IPR043127">
    <property type="entry name" value="Sec-1-like_dom3a"/>
</dbReference>
<organism evidence="3 4">
    <name type="scientific">Pyrrhoderma noxium</name>
    <dbReference type="NCBI Taxonomy" id="2282107"/>
    <lineage>
        <taxon>Eukaryota</taxon>
        <taxon>Fungi</taxon>
        <taxon>Dikarya</taxon>
        <taxon>Basidiomycota</taxon>
        <taxon>Agaricomycotina</taxon>
        <taxon>Agaricomycetes</taxon>
        <taxon>Hymenochaetales</taxon>
        <taxon>Hymenochaetaceae</taxon>
        <taxon>Pyrrhoderma</taxon>
    </lineage>
</organism>
<dbReference type="FunCoup" id="A0A286UKR6">
    <property type="interactions" value="279"/>
</dbReference>
<feature type="compositionally biased region" description="Gly residues" evidence="2">
    <location>
        <begin position="681"/>
        <end position="702"/>
    </location>
</feature>
<accession>A0A286UKR6</accession>
<evidence type="ECO:0000313" key="4">
    <source>
        <dbReference type="Proteomes" id="UP000217199"/>
    </source>
</evidence>
<comment type="caution">
    <text evidence="3">The sequence shown here is derived from an EMBL/GenBank/DDBJ whole genome shotgun (WGS) entry which is preliminary data.</text>
</comment>
<feature type="compositionally biased region" description="Polar residues" evidence="2">
    <location>
        <begin position="713"/>
        <end position="726"/>
    </location>
</feature>
<feature type="compositionally biased region" description="Low complexity" evidence="2">
    <location>
        <begin position="670"/>
        <end position="679"/>
    </location>
</feature>
<evidence type="ECO:0000256" key="1">
    <source>
        <dbReference type="ARBA" id="ARBA00009884"/>
    </source>
</evidence>
<comment type="similarity">
    <text evidence="1">Belongs to the STXBP/unc-18/SEC1 family.</text>
</comment>
<dbReference type="AlphaFoldDB" id="A0A286UKR6"/>
<proteinExistence type="inferred from homology"/>
<feature type="compositionally biased region" description="Polar residues" evidence="2">
    <location>
        <begin position="563"/>
        <end position="587"/>
    </location>
</feature>
<name>A0A286UKR6_9AGAM</name>
<dbReference type="InterPro" id="IPR043154">
    <property type="entry name" value="Sec-1-like_dom1"/>
</dbReference>
<dbReference type="STRING" id="2282107.A0A286UKR6"/>
<dbReference type="Gene3D" id="3.40.50.2060">
    <property type="match status" value="1"/>
</dbReference>
<feature type="compositionally biased region" description="Basic residues" evidence="2">
    <location>
        <begin position="732"/>
        <end position="741"/>
    </location>
</feature>
<dbReference type="InterPro" id="IPR001619">
    <property type="entry name" value="Sec1-like"/>
</dbReference>
<keyword evidence="4" id="KW-1185">Reference proteome</keyword>
<dbReference type="Gene3D" id="3.40.50.1910">
    <property type="match status" value="2"/>
</dbReference>
<dbReference type="PANTHER" id="PTHR11679">
    <property type="entry name" value="VESICLE PROTEIN SORTING-ASSOCIATED"/>
    <property type="match status" value="1"/>
</dbReference>
<dbReference type="Gene3D" id="3.90.830.10">
    <property type="entry name" value="Syntaxin Binding Protein 1, Chain A, domain 2"/>
    <property type="match status" value="1"/>
</dbReference>
<feature type="region of interest" description="Disordered" evidence="2">
    <location>
        <begin position="562"/>
        <end position="607"/>
    </location>
</feature>
<dbReference type="EMBL" id="NBII01000004">
    <property type="protein sequence ID" value="PAV20211.1"/>
    <property type="molecule type" value="Genomic_DNA"/>
</dbReference>
<evidence type="ECO:0000313" key="3">
    <source>
        <dbReference type="EMBL" id="PAV20211.1"/>
    </source>
</evidence>
<dbReference type="InParanoid" id="A0A286UKR6"/>
<feature type="region of interest" description="Disordered" evidence="2">
    <location>
        <begin position="663"/>
        <end position="741"/>
    </location>
</feature>